<dbReference type="Proteomes" id="UP001221898">
    <property type="component" value="Unassembled WGS sequence"/>
</dbReference>
<dbReference type="EMBL" id="JAINUG010000016">
    <property type="protein sequence ID" value="KAJ8413472.1"/>
    <property type="molecule type" value="Genomic_DNA"/>
</dbReference>
<name>A0AAD7WY39_9TELE</name>
<feature type="compositionally biased region" description="Polar residues" evidence="1">
    <location>
        <begin position="1"/>
        <end position="15"/>
    </location>
</feature>
<dbReference type="AlphaFoldDB" id="A0AAD7WY39"/>
<reference evidence="2" key="1">
    <citation type="journal article" date="2023" name="Science">
        <title>Genome structures resolve the early diversification of teleost fishes.</title>
        <authorList>
            <person name="Parey E."/>
            <person name="Louis A."/>
            <person name="Montfort J."/>
            <person name="Bouchez O."/>
            <person name="Roques C."/>
            <person name="Iampietro C."/>
            <person name="Lluch J."/>
            <person name="Castinel A."/>
            <person name="Donnadieu C."/>
            <person name="Desvignes T."/>
            <person name="Floi Bucao C."/>
            <person name="Jouanno E."/>
            <person name="Wen M."/>
            <person name="Mejri S."/>
            <person name="Dirks R."/>
            <person name="Jansen H."/>
            <person name="Henkel C."/>
            <person name="Chen W.J."/>
            <person name="Zahm M."/>
            <person name="Cabau C."/>
            <person name="Klopp C."/>
            <person name="Thompson A.W."/>
            <person name="Robinson-Rechavi M."/>
            <person name="Braasch I."/>
            <person name="Lecointre G."/>
            <person name="Bobe J."/>
            <person name="Postlethwait J.H."/>
            <person name="Berthelot C."/>
            <person name="Roest Crollius H."/>
            <person name="Guiguen Y."/>
        </authorList>
    </citation>
    <scope>NUCLEOTIDE SEQUENCE</scope>
    <source>
        <strain evidence="2">NC1722</strain>
    </source>
</reference>
<protein>
    <submittedName>
        <fullName evidence="2">Uncharacterized protein</fullName>
    </submittedName>
</protein>
<evidence type="ECO:0000256" key="1">
    <source>
        <dbReference type="SAM" id="MobiDB-lite"/>
    </source>
</evidence>
<accession>A0AAD7WY39</accession>
<feature type="region of interest" description="Disordered" evidence="1">
    <location>
        <begin position="50"/>
        <end position="95"/>
    </location>
</feature>
<comment type="caution">
    <text evidence="2">The sequence shown here is derived from an EMBL/GenBank/DDBJ whole genome shotgun (WGS) entry which is preliminary data.</text>
</comment>
<feature type="region of interest" description="Disordered" evidence="1">
    <location>
        <begin position="1"/>
        <end position="32"/>
    </location>
</feature>
<sequence>MKSSPYSNARPNSVAPTGLPASPVTGPGRSRPCVIRSTITRGIQQGALFFNQGIGTTHRPPSPQLSRDLGRSRLHFSPPSPIRGSPFSSDPKTRSVHYPGPSWSFPWLLLTILFHHLKGPVDIGSPPQKAPAI</sequence>
<keyword evidence="3" id="KW-1185">Reference proteome</keyword>
<organism evidence="2 3">
    <name type="scientific">Aldrovandia affinis</name>
    <dbReference type="NCBI Taxonomy" id="143900"/>
    <lineage>
        <taxon>Eukaryota</taxon>
        <taxon>Metazoa</taxon>
        <taxon>Chordata</taxon>
        <taxon>Craniata</taxon>
        <taxon>Vertebrata</taxon>
        <taxon>Euteleostomi</taxon>
        <taxon>Actinopterygii</taxon>
        <taxon>Neopterygii</taxon>
        <taxon>Teleostei</taxon>
        <taxon>Notacanthiformes</taxon>
        <taxon>Halosauridae</taxon>
        <taxon>Aldrovandia</taxon>
    </lineage>
</organism>
<proteinExistence type="predicted"/>
<gene>
    <name evidence="2" type="ORF">AAFF_G00094680</name>
</gene>
<evidence type="ECO:0000313" key="3">
    <source>
        <dbReference type="Proteomes" id="UP001221898"/>
    </source>
</evidence>
<evidence type="ECO:0000313" key="2">
    <source>
        <dbReference type="EMBL" id="KAJ8413472.1"/>
    </source>
</evidence>